<evidence type="ECO:0000313" key="9">
    <source>
        <dbReference type="Proteomes" id="UP001529421"/>
    </source>
</evidence>
<evidence type="ECO:0000259" key="7">
    <source>
        <dbReference type="Pfam" id="PF02687"/>
    </source>
</evidence>
<feature type="transmembrane region" description="Helical" evidence="6">
    <location>
        <begin position="57"/>
        <end position="79"/>
    </location>
</feature>
<keyword evidence="2" id="KW-1003">Cell membrane</keyword>
<feature type="transmembrane region" description="Helical" evidence="6">
    <location>
        <begin position="202"/>
        <end position="222"/>
    </location>
</feature>
<dbReference type="Proteomes" id="UP001529421">
    <property type="component" value="Unassembled WGS sequence"/>
</dbReference>
<evidence type="ECO:0000256" key="1">
    <source>
        <dbReference type="ARBA" id="ARBA00004651"/>
    </source>
</evidence>
<organism evidence="8 9">
    <name type="scientific">Enorma phocaeensis</name>
    <dbReference type="NCBI Taxonomy" id="1871019"/>
    <lineage>
        <taxon>Bacteria</taxon>
        <taxon>Bacillati</taxon>
        <taxon>Actinomycetota</taxon>
        <taxon>Coriobacteriia</taxon>
        <taxon>Coriobacteriales</taxon>
        <taxon>Coriobacteriaceae</taxon>
        <taxon>Enorma</taxon>
    </lineage>
</organism>
<dbReference type="RefSeq" id="WP_289544963.1">
    <property type="nucleotide sequence ID" value="NZ_JAUDDZ010000005.1"/>
</dbReference>
<feature type="transmembrane region" description="Helical" evidence="6">
    <location>
        <begin position="677"/>
        <end position="698"/>
    </location>
</feature>
<proteinExistence type="predicted"/>
<evidence type="ECO:0000313" key="8">
    <source>
        <dbReference type="EMBL" id="MDM8274839.1"/>
    </source>
</evidence>
<keyword evidence="9" id="KW-1185">Reference proteome</keyword>
<name>A0ABT7V8L7_9ACTN</name>
<reference evidence="9" key="1">
    <citation type="submission" date="2023-06" db="EMBL/GenBank/DDBJ databases">
        <title>Identification and characterization of horizontal gene transfer across gut microbiota members of farm animals based on homology search.</title>
        <authorList>
            <person name="Zeman M."/>
            <person name="Kubasova T."/>
            <person name="Jahodarova E."/>
            <person name="Nykrynova M."/>
            <person name="Rychlik I."/>
        </authorList>
    </citation>
    <scope>NUCLEOTIDE SEQUENCE [LARGE SCALE GENOMIC DNA]</scope>
    <source>
        <strain evidence="9">154_Feed</strain>
    </source>
</reference>
<comment type="subcellular location">
    <subcellularLocation>
        <location evidence="1">Cell membrane</location>
        <topology evidence="1">Multi-pass membrane protein</topology>
    </subcellularLocation>
</comment>
<feature type="transmembrane region" description="Helical" evidence="6">
    <location>
        <begin position="151"/>
        <end position="181"/>
    </location>
</feature>
<protein>
    <submittedName>
        <fullName evidence="8">ABC transporter permease</fullName>
    </submittedName>
</protein>
<evidence type="ECO:0000256" key="3">
    <source>
        <dbReference type="ARBA" id="ARBA00022692"/>
    </source>
</evidence>
<evidence type="ECO:0000256" key="5">
    <source>
        <dbReference type="ARBA" id="ARBA00023136"/>
    </source>
</evidence>
<dbReference type="InterPro" id="IPR003838">
    <property type="entry name" value="ABC3_permease_C"/>
</dbReference>
<keyword evidence="3 6" id="KW-0812">Transmembrane</keyword>
<feature type="transmembrane region" description="Helical" evidence="6">
    <location>
        <begin position="619"/>
        <end position="641"/>
    </location>
</feature>
<keyword evidence="5 6" id="KW-0472">Membrane</keyword>
<gene>
    <name evidence="8" type="ORF">QUW28_04900</name>
</gene>
<comment type="caution">
    <text evidence="8">The sequence shown here is derived from an EMBL/GenBank/DDBJ whole genome shotgun (WGS) entry which is preliminary data.</text>
</comment>
<feature type="transmembrane region" description="Helical" evidence="6">
    <location>
        <begin position="704"/>
        <end position="730"/>
    </location>
</feature>
<evidence type="ECO:0000256" key="2">
    <source>
        <dbReference type="ARBA" id="ARBA00022475"/>
    </source>
</evidence>
<feature type="transmembrane region" description="Helical" evidence="6">
    <location>
        <begin position="17"/>
        <end position="37"/>
    </location>
</feature>
<dbReference type="InterPro" id="IPR052536">
    <property type="entry name" value="ABC-4_Integral_Memb_Prot"/>
</dbReference>
<sequence length="749" mass="80119">MLCKIALGNVRRAGKDYLVYLLTLTLAVTVFYAFNTISMQVDIAGVTAQNSGMGETLGSIISGLTVFLAVVMGFLMVYANNFIMKRRKKEFGLYQVLGMSRGQVARIMALETLFVSLAALVLGVLLGLALSQLMVFFTASLFKTQIADFHFFFSMGAFVTTVGCLVAIFLVTLVFNLRVVARAKIIDLMSAGRKNEAIKARNPWVSAVIFLVGLAAIIVAYVRLINDGLPYDGQPEAMQAFLITTITVVVGTILFFFGLSGFLLKALQGARGLYWRGLNMVTLRQLAAKVNTVSFSMAMIAMILFLAITSVTAGMSLASVMNENVERGTPVDYARTLVYFSPQSVDEMNAEQAGIAGDPDVPSEATTQDLRESGQARYAVATEPVDMLQASSGDTITAGEHAGESFDLASITGSSVQVDCYESTPIGASVPVVTLQDLCDAVDMPLPSGVSEAGVQAYGLAVVSESGYNEYRAFRGMEPLKVGENGYTLLSDMGETVNRIYNAVLGEDIELTIAGRTLAPVQDRVDENASVFTNSMMGMNSGTIVLPDSLVEELNLPLYNSYLMVNYADGVSVDAGDAYIGDVRTYGDVTNAAGEIVASWGSESTRTTTYESVDSMNGLISYLAIYIGFVLVVACAAILTIQQLSGVADAGGNYRILSELGTSKREIAHSVLVQQTIFFVFPLLMGFAHSCVALSVIIDLVALFGGMSIGGTVGLTAAIFVVAYGGYFLVTYLMSKGIIRDAVRVRHGE</sequence>
<dbReference type="PANTHER" id="PTHR46795:SF3">
    <property type="entry name" value="ABC TRANSPORTER PERMEASE"/>
    <property type="match status" value="1"/>
</dbReference>
<feature type="transmembrane region" description="Helical" evidence="6">
    <location>
        <begin position="113"/>
        <end position="139"/>
    </location>
</feature>
<feature type="transmembrane region" description="Helical" evidence="6">
    <location>
        <begin position="242"/>
        <end position="265"/>
    </location>
</feature>
<dbReference type="PANTHER" id="PTHR46795">
    <property type="entry name" value="ABC TRANSPORTER PERMEASE-RELATED-RELATED"/>
    <property type="match status" value="1"/>
</dbReference>
<accession>A0ABT7V8L7</accession>
<feature type="domain" description="ABC3 transporter permease C-terminal" evidence="7">
    <location>
        <begin position="65"/>
        <end position="182"/>
    </location>
</feature>
<dbReference type="Pfam" id="PF02687">
    <property type="entry name" value="FtsX"/>
    <property type="match status" value="1"/>
</dbReference>
<dbReference type="EMBL" id="JAUDDZ010000005">
    <property type="protein sequence ID" value="MDM8274839.1"/>
    <property type="molecule type" value="Genomic_DNA"/>
</dbReference>
<evidence type="ECO:0000256" key="4">
    <source>
        <dbReference type="ARBA" id="ARBA00022989"/>
    </source>
</evidence>
<keyword evidence="4 6" id="KW-1133">Transmembrane helix</keyword>
<feature type="transmembrane region" description="Helical" evidence="6">
    <location>
        <begin position="286"/>
        <end position="308"/>
    </location>
</feature>
<evidence type="ECO:0000256" key="6">
    <source>
        <dbReference type="SAM" id="Phobius"/>
    </source>
</evidence>